<comment type="similarity">
    <text evidence="14">Belongs to the quinolinate synthase family. Type 2 subfamily.</text>
</comment>
<evidence type="ECO:0000313" key="15">
    <source>
        <dbReference type="EMBL" id="EGD46901.1"/>
    </source>
</evidence>
<feature type="binding site" evidence="14">
    <location>
        <position position="41"/>
    </location>
    <ligand>
        <name>iminosuccinate</name>
        <dbReference type="ChEBI" id="CHEBI:77875"/>
    </ligand>
</feature>
<evidence type="ECO:0000256" key="5">
    <source>
        <dbReference type="ARBA" id="ARBA00022485"/>
    </source>
</evidence>
<comment type="caution">
    <text evidence="15">The sequence shown here is derived from an EMBL/GenBank/DDBJ whole genome shotgun (WGS) entry which is preliminary data.</text>
</comment>
<evidence type="ECO:0000256" key="10">
    <source>
        <dbReference type="ARBA" id="ARBA00023004"/>
    </source>
</evidence>
<comment type="cofactor">
    <cofactor evidence="14">
        <name>[4Fe-4S] cluster</name>
        <dbReference type="ChEBI" id="CHEBI:49883"/>
    </cofactor>
    <text evidence="14">Binds 1 [4Fe-4S] cluster per subunit.</text>
</comment>
<accession>F1TFH7</accession>
<dbReference type="EC" id="2.5.1.72" evidence="4 14"/>
<name>F1TFH7_9FIRM</name>
<dbReference type="InterPro" id="IPR036094">
    <property type="entry name" value="NadA_sf"/>
</dbReference>
<evidence type="ECO:0000256" key="8">
    <source>
        <dbReference type="ARBA" id="ARBA00022679"/>
    </source>
</evidence>
<dbReference type="GO" id="GO:0046872">
    <property type="term" value="F:metal ion binding"/>
    <property type="evidence" value="ECO:0007669"/>
    <property type="project" value="UniProtKB-KW"/>
</dbReference>
<keyword evidence="5 14" id="KW-0004">4Fe-4S</keyword>
<reference evidence="15" key="2">
    <citation type="submission" date="2011-01" db="EMBL/GenBank/DDBJ databases">
        <title>The Non-contiguous Finished genome of Clostridium papyrosolvens.</title>
        <authorList>
            <person name="Lucas S."/>
            <person name="Copeland A."/>
            <person name="Lapidus A."/>
            <person name="Cheng J.-F."/>
            <person name="Goodwin L."/>
            <person name="Pitluck S."/>
            <person name="Misra M."/>
            <person name="Chertkov O."/>
            <person name="Detter J.C."/>
            <person name="Han C."/>
            <person name="Tapia R."/>
            <person name="Land M."/>
            <person name="Hauser L."/>
            <person name="Kyrpides N."/>
            <person name="Ivanova N."/>
            <person name="Pagani I."/>
            <person name="Mouttaki H."/>
            <person name="He Z."/>
            <person name="Zhou J."/>
            <person name="Hemme C.L."/>
            <person name="Woyke T."/>
        </authorList>
    </citation>
    <scope>NUCLEOTIDE SEQUENCE [LARGE SCALE GENOMIC DNA]</scope>
    <source>
        <strain evidence="15">DSM 2782</strain>
    </source>
</reference>
<dbReference type="PANTHER" id="PTHR30573">
    <property type="entry name" value="QUINOLINATE SYNTHETASE A"/>
    <property type="match status" value="1"/>
</dbReference>
<evidence type="ECO:0000256" key="12">
    <source>
        <dbReference type="ARBA" id="ARBA00050125"/>
    </source>
</evidence>
<dbReference type="NCBIfam" id="TIGR00550">
    <property type="entry name" value="nadA"/>
    <property type="match status" value="1"/>
</dbReference>
<keyword evidence="10 14" id="KW-0408">Iron</keyword>
<dbReference type="InterPro" id="IPR023066">
    <property type="entry name" value="Quinolinate_synth_type2"/>
</dbReference>
<feature type="binding site" evidence="14">
    <location>
        <position position="86"/>
    </location>
    <ligand>
        <name>[4Fe-4S] cluster</name>
        <dbReference type="ChEBI" id="CHEBI:49883"/>
    </ligand>
</feature>
<comment type="catalytic activity">
    <reaction evidence="12">
        <text>iminosuccinate + dihydroxyacetone phosphate = quinolinate + phosphate + 2 H2O + H(+)</text>
        <dbReference type="Rhea" id="RHEA:25888"/>
        <dbReference type="ChEBI" id="CHEBI:15377"/>
        <dbReference type="ChEBI" id="CHEBI:15378"/>
        <dbReference type="ChEBI" id="CHEBI:29959"/>
        <dbReference type="ChEBI" id="CHEBI:43474"/>
        <dbReference type="ChEBI" id="CHEBI:57642"/>
        <dbReference type="ChEBI" id="CHEBI:77875"/>
        <dbReference type="EC" id="2.5.1.72"/>
    </reaction>
    <physiologicalReaction direction="left-to-right" evidence="12">
        <dbReference type="Rhea" id="RHEA:25889"/>
    </physiologicalReaction>
</comment>
<keyword evidence="9 14" id="KW-0479">Metal-binding</keyword>
<feature type="binding site" evidence="14">
    <location>
        <position position="129"/>
    </location>
    <ligand>
        <name>iminosuccinate</name>
        <dbReference type="ChEBI" id="CHEBI:77875"/>
    </ligand>
</feature>
<organism evidence="15 16">
    <name type="scientific">Ruminiclostridium papyrosolvens DSM 2782</name>
    <dbReference type="NCBI Taxonomy" id="588581"/>
    <lineage>
        <taxon>Bacteria</taxon>
        <taxon>Bacillati</taxon>
        <taxon>Bacillota</taxon>
        <taxon>Clostridia</taxon>
        <taxon>Eubacteriales</taxon>
        <taxon>Oscillospiraceae</taxon>
        <taxon>Ruminiclostridium</taxon>
    </lineage>
</organism>
<dbReference type="FunFam" id="3.40.50.10800:FF:000003">
    <property type="entry name" value="Quinolinate synthase A"/>
    <property type="match status" value="1"/>
</dbReference>
<dbReference type="Pfam" id="PF02445">
    <property type="entry name" value="NadA"/>
    <property type="match status" value="1"/>
</dbReference>
<reference evidence="15" key="1">
    <citation type="submission" date="2009-07" db="EMBL/GenBank/DDBJ databases">
        <authorList>
            <consortium name="US DOE Joint Genome Institute (JGI-PGF)"/>
            <person name="Lucas S."/>
            <person name="Copeland A."/>
            <person name="Lapidus A."/>
            <person name="Glavina del Rio T."/>
            <person name="Tice H."/>
            <person name="Bruce D."/>
            <person name="Goodwin L."/>
            <person name="Pitluck S."/>
            <person name="Larimer F."/>
            <person name="Land M.L."/>
            <person name="Mouttaki H."/>
            <person name="He Z."/>
            <person name="Zhou J."/>
            <person name="Hemme C.L."/>
        </authorList>
    </citation>
    <scope>NUCLEOTIDE SEQUENCE</scope>
    <source>
        <strain evidence="15">DSM 2782</strain>
    </source>
</reference>
<evidence type="ECO:0000256" key="13">
    <source>
        <dbReference type="ARBA" id="ARBA00073059"/>
    </source>
</evidence>
<gene>
    <name evidence="14" type="primary">nadA</name>
    <name evidence="15" type="ORF">Cpap_1441</name>
</gene>
<sequence length="304" mass="33748">MDKNLLISNINKMKKEHNAVIVAHSYQVDEVQEIADVTGDSFALSQFCASSQADTIVFCGVHFMAESAKILSPEKTVLLPEINAGCPMADMVTADALKEAKKKYPDAAVVCYINSSAEVKAECDICCTSSNAVNVIRAIDKKDIIFAPDKNLGSYVAKMVPEKNIIFWEGYCITHHKIKADAVLESKRLHPDAILLVHPECQPEIQELADFVGSTKQIIDYARNSEHDKFIIGTEMGVLYQLKKENPNKTFYMMSTGLICPNMKKTSLQSVHDALAKRQYEITLDRDIIERASGSLNRMLAVGK</sequence>
<dbReference type="NCBIfam" id="NF006879">
    <property type="entry name" value="PRK09375.1-4"/>
    <property type="match status" value="1"/>
</dbReference>
<evidence type="ECO:0000256" key="14">
    <source>
        <dbReference type="HAMAP-Rule" id="MF_00568"/>
    </source>
</evidence>
<dbReference type="HAMAP" id="MF_00568">
    <property type="entry name" value="NadA_type2"/>
    <property type="match status" value="1"/>
</dbReference>
<dbReference type="PANTHER" id="PTHR30573:SF0">
    <property type="entry name" value="QUINOLINATE SYNTHASE, CHLOROPLASTIC"/>
    <property type="match status" value="1"/>
</dbReference>
<feature type="binding site" evidence="14">
    <location>
        <begin position="112"/>
        <end position="114"/>
    </location>
    <ligand>
        <name>iminosuccinate</name>
        <dbReference type="ChEBI" id="CHEBI:77875"/>
    </ligand>
</feature>
<dbReference type="OrthoDB" id="9801204at2"/>
<dbReference type="eggNOG" id="COG0379">
    <property type="taxonomic scope" value="Bacteria"/>
</dbReference>
<feature type="binding site" evidence="14">
    <location>
        <position position="215"/>
    </location>
    <ligand>
        <name>iminosuccinate</name>
        <dbReference type="ChEBI" id="CHEBI:77875"/>
    </ligand>
</feature>
<dbReference type="GO" id="GO:0034628">
    <property type="term" value="P:'de novo' NAD+ biosynthetic process from L-aspartate"/>
    <property type="evidence" value="ECO:0007669"/>
    <property type="project" value="TreeGrafter"/>
</dbReference>
<dbReference type="SUPFAM" id="SSF142754">
    <property type="entry name" value="NadA-like"/>
    <property type="match status" value="1"/>
</dbReference>
<dbReference type="FunFam" id="3.40.50.10800:FF:000001">
    <property type="entry name" value="Quinolinate synthase A"/>
    <property type="match status" value="1"/>
</dbReference>
<proteinExistence type="inferred from homology"/>
<dbReference type="EMBL" id="ACXX02000011">
    <property type="protein sequence ID" value="EGD46901.1"/>
    <property type="molecule type" value="Genomic_DNA"/>
</dbReference>
<keyword evidence="11 14" id="KW-0411">Iron-sulfur</keyword>
<keyword evidence="7 14" id="KW-0662">Pyridine nucleotide biosynthesis</keyword>
<comment type="subcellular location">
    <subcellularLocation>
        <location evidence="2 14">Cytoplasm</location>
    </subcellularLocation>
</comment>
<evidence type="ECO:0000256" key="7">
    <source>
        <dbReference type="ARBA" id="ARBA00022642"/>
    </source>
</evidence>
<keyword evidence="8 14" id="KW-0808">Transferase</keyword>
<dbReference type="Gene3D" id="3.40.50.10800">
    <property type="entry name" value="NadA-like"/>
    <property type="match status" value="3"/>
</dbReference>
<dbReference type="GO" id="GO:0051539">
    <property type="term" value="F:4 iron, 4 sulfur cluster binding"/>
    <property type="evidence" value="ECO:0007669"/>
    <property type="project" value="UniProtKB-KW"/>
</dbReference>
<evidence type="ECO:0000256" key="9">
    <source>
        <dbReference type="ARBA" id="ARBA00022723"/>
    </source>
</evidence>
<evidence type="ECO:0000256" key="11">
    <source>
        <dbReference type="ARBA" id="ARBA00023014"/>
    </source>
</evidence>
<protein>
    <recommendedName>
        <fullName evidence="13 14">Quinolinate synthase</fullName>
        <ecNumber evidence="4 14">2.5.1.72</ecNumber>
    </recommendedName>
</protein>
<evidence type="ECO:0000256" key="2">
    <source>
        <dbReference type="ARBA" id="ARBA00004496"/>
    </source>
</evidence>
<dbReference type="Proteomes" id="UP000003860">
    <property type="component" value="Unassembled WGS sequence"/>
</dbReference>
<feature type="binding site" evidence="14">
    <location>
        <begin position="198"/>
        <end position="200"/>
    </location>
    <ligand>
        <name>iminosuccinate</name>
        <dbReference type="ChEBI" id="CHEBI:77875"/>
    </ligand>
</feature>
<keyword evidence="6 14" id="KW-0963">Cytoplasm</keyword>
<dbReference type="AlphaFoldDB" id="F1TFH7"/>
<comment type="function">
    <text evidence="1 14">Catalyzes the condensation of iminoaspartate with dihydroxyacetone phosphate to form quinolinate.</text>
</comment>
<dbReference type="GO" id="GO:0008987">
    <property type="term" value="F:quinolinate synthetase A activity"/>
    <property type="evidence" value="ECO:0007669"/>
    <property type="project" value="UniProtKB-UniRule"/>
</dbReference>
<dbReference type="InterPro" id="IPR003473">
    <property type="entry name" value="NadA"/>
</dbReference>
<comment type="pathway">
    <text evidence="3 14">Cofactor biosynthesis; NAD(+) biosynthesis; quinolinate from iminoaspartate: step 1/1.</text>
</comment>
<evidence type="ECO:0000256" key="6">
    <source>
        <dbReference type="ARBA" id="ARBA00022490"/>
    </source>
</evidence>
<keyword evidence="16" id="KW-1185">Reference proteome</keyword>
<dbReference type="NCBIfam" id="NF006878">
    <property type="entry name" value="PRK09375.1-2"/>
    <property type="match status" value="1"/>
</dbReference>
<evidence type="ECO:0000256" key="1">
    <source>
        <dbReference type="ARBA" id="ARBA00003791"/>
    </source>
</evidence>
<feature type="binding site" evidence="14">
    <location>
        <position position="172"/>
    </location>
    <ligand>
        <name>[4Fe-4S] cluster</name>
        <dbReference type="ChEBI" id="CHEBI:49883"/>
    </ligand>
</feature>
<evidence type="ECO:0000313" key="16">
    <source>
        <dbReference type="Proteomes" id="UP000003860"/>
    </source>
</evidence>
<dbReference type="UniPathway" id="UPA00253">
    <property type="reaction ID" value="UER00327"/>
</dbReference>
<dbReference type="RefSeq" id="WP_004620962.1">
    <property type="nucleotide sequence ID" value="NZ_ACXX02000011.1"/>
</dbReference>
<dbReference type="GO" id="GO:0005737">
    <property type="term" value="C:cytoplasm"/>
    <property type="evidence" value="ECO:0007669"/>
    <property type="project" value="UniProtKB-SubCell"/>
</dbReference>
<dbReference type="STRING" id="588581.Cpap_1441"/>
<evidence type="ECO:0000256" key="3">
    <source>
        <dbReference type="ARBA" id="ARBA00005065"/>
    </source>
</evidence>
<feature type="binding site" evidence="14">
    <location>
        <position position="24"/>
    </location>
    <ligand>
        <name>iminosuccinate</name>
        <dbReference type="ChEBI" id="CHEBI:77875"/>
    </ligand>
</feature>
<feature type="binding site" evidence="14">
    <location>
        <position position="260"/>
    </location>
    <ligand>
        <name>[4Fe-4S] cluster</name>
        <dbReference type="ChEBI" id="CHEBI:49883"/>
    </ligand>
</feature>
<evidence type="ECO:0000256" key="4">
    <source>
        <dbReference type="ARBA" id="ARBA00012669"/>
    </source>
</evidence>